<keyword evidence="3 5" id="KW-0413">Isomerase</keyword>
<dbReference type="Proteomes" id="UP000270530">
    <property type="component" value="Chromosome"/>
</dbReference>
<comment type="catalytic activity">
    <reaction evidence="5">
        <text>alpha-D-glucose = beta-D-glucose</text>
        <dbReference type="Rhea" id="RHEA:10264"/>
        <dbReference type="ChEBI" id="CHEBI:15903"/>
        <dbReference type="ChEBI" id="CHEBI:17925"/>
        <dbReference type="EC" id="5.1.3.3"/>
    </reaction>
</comment>
<dbReference type="PANTHER" id="PTHR10091:SF0">
    <property type="entry name" value="GALACTOSE MUTAROTASE"/>
    <property type="match status" value="1"/>
</dbReference>
<dbReference type="InterPro" id="IPR008183">
    <property type="entry name" value="Aldose_1/G6P_1-epimerase"/>
</dbReference>
<feature type="active site" description="Proton donor" evidence="6">
    <location>
        <position position="186"/>
    </location>
</feature>
<reference evidence="10" key="1">
    <citation type="submission" date="2018-04" db="EMBL/GenBank/DDBJ databases">
        <authorList>
            <person name="Watanabe M."/>
            <person name="Kojima H."/>
        </authorList>
    </citation>
    <scope>NUCLEOTIDE SEQUENCE [LARGE SCALE GENOMIC DNA]</scope>
    <source>
        <strain evidence="10">Dysh456</strain>
    </source>
</reference>
<evidence type="ECO:0000313" key="10">
    <source>
        <dbReference type="Proteomes" id="UP000270530"/>
    </source>
</evidence>
<evidence type="ECO:0000313" key="9">
    <source>
        <dbReference type="EMBL" id="BBD81324.1"/>
    </source>
</evidence>
<accession>A0A2Z6E920</accession>
<dbReference type="InterPro" id="IPR047215">
    <property type="entry name" value="Galactose_mutarotase-like"/>
</dbReference>
<dbReference type="AlphaFoldDB" id="A0A2Z6E920"/>
<dbReference type="GO" id="GO:0033499">
    <property type="term" value="P:galactose catabolic process via UDP-galactose, Leloir pathway"/>
    <property type="evidence" value="ECO:0007669"/>
    <property type="project" value="TreeGrafter"/>
</dbReference>
<dbReference type="OrthoDB" id="9779408at2"/>
<dbReference type="PANTHER" id="PTHR10091">
    <property type="entry name" value="ALDOSE-1-EPIMERASE"/>
    <property type="match status" value="1"/>
</dbReference>
<feature type="binding site" evidence="8">
    <location>
        <begin position="186"/>
        <end position="188"/>
    </location>
    <ligand>
        <name>beta-D-galactose</name>
        <dbReference type="ChEBI" id="CHEBI:27667"/>
    </ligand>
</feature>
<keyword evidence="10" id="KW-1185">Reference proteome</keyword>
<proteinExistence type="inferred from homology"/>
<dbReference type="InterPro" id="IPR015443">
    <property type="entry name" value="Aldose_1-epimerase"/>
</dbReference>
<comment type="pathway">
    <text evidence="1 5">Carbohydrate metabolism; hexose metabolism.</text>
</comment>
<dbReference type="Gene3D" id="2.70.98.10">
    <property type="match status" value="1"/>
</dbReference>
<dbReference type="PIRSF" id="PIRSF005096">
    <property type="entry name" value="GALM"/>
    <property type="match status" value="1"/>
</dbReference>
<dbReference type="InterPro" id="IPR014718">
    <property type="entry name" value="GH-type_carb-bd"/>
</dbReference>
<feature type="binding site" evidence="8">
    <location>
        <begin position="90"/>
        <end position="91"/>
    </location>
    <ligand>
        <name>beta-D-galactose</name>
        <dbReference type="ChEBI" id="CHEBI:27667"/>
    </ligand>
</feature>
<dbReference type="GO" id="GO:0006006">
    <property type="term" value="P:glucose metabolic process"/>
    <property type="evidence" value="ECO:0007669"/>
    <property type="project" value="TreeGrafter"/>
</dbReference>
<evidence type="ECO:0000256" key="2">
    <source>
        <dbReference type="ARBA" id="ARBA00006206"/>
    </source>
</evidence>
<protein>
    <recommendedName>
        <fullName evidence="5">Aldose 1-epimerase</fullName>
        <ecNumber evidence="5">5.1.3.3</ecNumber>
    </recommendedName>
</protein>
<name>A0A2Z6E920_9GAMM</name>
<keyword evidence="4 5" id="KW-0119">Carbohydrate metabolism</keyword>
<dbReference type="CDD" id="cd09019">
    <property type="entry name" value="galactose_mutarotase_like"/>
    <property type="match status" value="1"/>
</dbReference>
<dbReference type="RefSeq" id="WP_126539903.1">
    <property type="nucleotide sequence ID" value="NZ_AP018560.1"/>
</dbReference>
<evidence type="ECO:0000256" key="5">
    <source>
        <dbReference type="PIRNR" id="PIRNR005096"/>
    </source>
</evidence>
<evidence type="ECO:0000256" key="4">
    <source>
        <dbReference type="ARBA" id="ARBA00023277"/>
    </source>
</evidence>
<dbReference type="GO" id="GO:0005737">
    <property type="term" value="C:cytoplasm"/>
    <property type="evidence" value="ECO:0007669"/>
    <property type="project" value="TreeGrafter"/>
</dbReference>
<dbReference type="EC" id="5.1.3.3" evidence="5"/>
<evidence type="ECO:0000256" key="7">
    <source>
        <dbReference type="PIRSR" id="PIRSR005096-2"/>
    </source>
</evidence>
<dbReference type="NCBIfam" id="NF008277">
    <property type="entry name" value="PRK11055.1"/>
    <property type="match status" value="1"/>
</dbReference>
<dbReference type="Pfam" id="PF01263">
    <property type="entry name" value="Aldose_epim"/>
    <property type="match status" value="1"/>
</dbReference>
<evidence type="ECO:0000256" key="1">
    <source>
        <dbReference type="ARBA" id="ARBA00005028"/>
    </source>
</evidence>
<comment type="similarity">
    <text evidence="2 5">Belongs to the aldose epimerase family.</text>
</comment>
<dbReference type="SUPFAM" id="SSF74650">
    <property type="entry name" value="Galactose mutarotase-like"/>
    <property type="match status" value="1"/>
</dbReference>
<gene>
    <name evidence="9" type="ORF">ALSL_2700</name>
</gene>
<sequence>MNAVNHLPTRRIDGPERWGRLDDGRPVHRWILRNAQDMRVEIADLGGSLLSWLAPDRHGRLGEVLLGHASPADYAHGHWYMGALIGRWANRIRDGRFVLDGIPYRVDRNDHGQHLHGGLEGFHRALWQVEPADGGLCLRLHSPDGEGGFPGDLDVEVRYRLHDDGSLSIDYDACCNLPTPINLTAHPYFDLSGNGGGVGEHMLKIAAGHYLAVDAAMIPIACESVAGTPFDFRHPAPLGARLAWPHPQLAIAQGFDHCFVLDGEPGQARPVAELYAPASGRRLSVSTDQPGLQLYTGQHLTGAPDRRGGSYRAGAGLCLEAQAFPNQINSDRAAQVVLRPGARYRQHTVYRLDAV</sequence>
<evidence type="ECO:0000256" key="8">
    <source>
        <dbReference type="PIRSR" id="PIRSR005096-3"/>
    </source>
</evidence>
<evidence type="ECO:0000256" key="6">
    <source>
        <dbReference type="PIRSR" id="PIRSR005096-1"/>
    </source>
</evidence>
<dbReference type="GO" id="GO:0030246">
    <property type="term" value="F:carbohydrate binding"/>
    <property type="evidence" value="ECO:0007669"/>
    <property type="project" value="InterPro"/>
</dbReference>
<evidence type="ECO:0000256" key="3">
    <source>
        <dbReference type="ARBA" id="ARBA00023235"/>
    </source>
</evidence>
<dbReference type="KEGG" id="rbd:ALSL_2700"/>
<feature type="binding site" evidence="7">
    <location>
        <position position="256"/>
    </location>
    <ligand>
        <name>beta-D-galactose</name>
        <dbReference type="ChEBI" id="CHEBI:27667"/>
    </ligand>
</feature>
<feature type="active site" description="Proton acceptor" evidence="6">
    <location>
        <position position="320"/>
    </location>
</feature>
<dbReference type="InterPro" id="IPR011013">
    <property type="entry name" value="Gal_mutarotase_sf_dom"/>
</dbReference>
<dbReference type="GO" id="GO:0004034">
    <property type="term" value="F:aldose 1-epimerase activity"/>
    <property type="evidence" value="ECO:0007669"/>
    <property type="project" value="UniProtKB-EC"/>
</dbReference>
<organism evidence="9 10">
    <name type="scientific">Aerosticca soli</name>
    <dbReference type="NCBI Taxonomy" id="2010829"/>
    <lineage>
        <taxon>Bacteria</taxon>
        <taxon>Pseudomonadati</taxon>
        <taxon>Pseudomonadota</taxon>
        <taxon>Gammaproteobacteria</taxon>
        <taxon>Lysobacterales</taxon>
        <taxon>Rhodanobacteraceae</taxon>
        <taxon>Aerosticca</taxon>
    </lineage>
</organism>
<dbReference type="UniPathway" id="UPA00242"/>
<dbReference type="EMBL" id="AP018560">
    <property type="protein sequence ID" value="BBD81324.1"/>
    <property type="molecule type" value="Genomic_DNA"/>
</dbReference>
<reference evidence="10" key="2">
    <citation type="submission" date="2018-06" db="EMBL/GenBank/DDBJ databases">
        <title>Genome sequence of Rhodanobacteraceae bacterium strain Dysh456.</title>
        <authorList>
            <person name="Fukui M."/>
        </authorList>
    </citation>
    <scope>NUCLEOTIDE SEQUENCE [LARGE SCALE GENOMIC DNA]</scope>
    <source>
        <strain evidence="10">Dysh456</strain>
    </source>
</reference>